<dbReference type="Proteomes" id="UP001209885">
    <property type="component" value="Unassembled WGS sequence"/>
</dbReference>
<organism evidence="1 2">
    <name type="scientific">Mangrovivirga halotolerans</name>
    <dbReference type="NCBI Taxonomy" id="2993936"/>
    <lineage>
        <taxon>Bacteria</taxon>
        <taxon>Pseudomonadati</taxon>
        <taxon>Bacteroidota</taxon>
        <taxon>Cytophagia</taxon>
        <taxon>Cytophagales</taxon>
        <taxon>Mangrovivirgaceae</taxon>
        <taxon>Mangrovivirga</taxon>
    </lineage>
</organism>
<keyword evidence="2" id="KW-1185">Reference proteome</keyword>
<evidence type="ECO:0000313" key="1">
    <source>
        <dbReference type="EMBL" id="MCX2742266.1"/>
    </source>
</evidence>
<name>A0ABT3RLC9_9BACT</name>
<evidence type="ECO:0000313" key="2">
    <source>
        <dbReference type="Proteomes" id="UP001209885"/>
    </source>
</evidence>
<reference evidence="1 2" key="1">
    <citation type="submission" date="2022-11" db="EMBL/GenBank/DDBJ databases">
        <title>The characterization of three novel Bacteroidetes species and genomic analysis of their roles in tidal elemental geochemical cycles.</title>
        <authorList>
            <person name="Ma K."/>
        </authorList>
    </citation>
    <scope>NUCLEOTIDE SEQUENCE [LARGE SCALE GENOMIC DNA]</scope>
    <source>
        <strain evidence="1 2">M17</strain>
    </source>
</reference>
<dbReference type="RefSeq" id="WP_266054501.1">
    <property type="nucleotide sequence ID" value="NZ_JAPFQN010000001.1"/>
</dbReference>
<proteinExistence type="predicted"/>
<comment type="caution">
    <text evidence="1">The sequence shown here is derived from an EMBL/GenBank/DDBJ whole genome shotgun (WGS) entry which is preliminary data.</text>
</comment>
<sequence>MRKKLYIKIHYVVQNIIANPSRSISMLLSGYSNYLGEYLNLSHQINSFQFLENNYQSHG</sequence>
<dbReference type="EMBL" id="JAPFQN010000001">
    <property type="protein sequence ID" value="MCX2742266.1"/>
    <property type="molecule type" value="Genomic_DNA"/>
</dbReference>
<accession>A0ABT3RLC9</accession>
<protein>
    <submittedName>
        <fullName evidence="1">Uncharacterized protein</fullName>
    </submittedName>
</protein>
<gene>
    <name evidence="1" type="ORF">OO013_00235</name>
</gene>